<dbReference type="EC" id="2.7.4.25" evidence="10"/>
<comment type="catalytic activity">
    <reaction evidence="8 10">
        <text>dCMP + ATP = dCDP + ADP</text>
        <dbReference type="Rhea" id="RHEA:25094"/>
        <dbReference type="ChEBI" id="CHEBI:30616"/>
        <dbReference type="ChEBI" id="CHEBI:57566"/>
        <dbReference type="ChEBI" id="CHEBI:58593"/>
        <dbReference type="ChEBI" id="CHEBI:456216"/>
        <dbReference type="EC" id="2.7.4.25"/>
    </reaction>
</comment>
<evidence type="ECO:0000256" key="8">
    <source>
        <dbReference type="ARBA" id="ARBA00047615"/>
    </source>
</evidence>
<name>A0A1I6HST7_9EURY</name>
<evidence type="ECO:0000256" key="3">
    <source>
        <dbReference type="ARBA" id="ARBA00022490"/>
    </source>
</evidence>
<keyword evidence="12" id="KW-1185">Reference proteome</keyword>
<dbReference type="GO" id="GO:0006220">
    <property type="term" value="P:pyrimidine nucleotide metabolic process"/>
    <property type="evidence" value="ECO:0007669"/>
    <property type="project" value="UniProtKB-UniRule"/>
</dbReference>
<dbReference type="Gene3D" id="3.40.50.300">
    <property type="entry name" value="P-loop containing nucleotide triphosphate hydrolases"/>
    <property type="match status" value="1"/>
</dbReference>
<evidence type="ECO:0000313" key="11">
    <source>
        <dbReference type="EMBL" id="SFR57516.1"/>
    </source>
</evidence>
<evidence type="ECO:0000256" key="4">
    <source>
        <dbReference type="ARBA" id="ARBA00022679"/>
    </source>
</evidence>
<evidence type="ECO:0000256" key="2">
    <source>
        <dbReference type="ARBA" id="ARBA00011005"/>
    </source>
</evidence>
<reference evidence="12" key="1">
    <citation type="submission" date="2016-10" db="EMBL/GenBank/DDBJ databases">
        <authorList>
            <person name="Varghese N."/>
            <person name="Submissions S."/>
        </authorList>
    </citation>
    <scope>NUCLEOTIDE SEQUENCE [LARGE SCALE GENOMIC DNA]</scope>
    <source>
        <strain evidence="12">CGMCC 1.7736</strain>
    </source>
</reference>
<comment type="catalytic activity">
    <reaction evidence="9 10">
        <text>CMP + ATP = CDP + ADP</text>
        <dbReference type="Rhea" id="RHEA:11600"/>
        <dbReference type="ChEBI" id="CHEBI:30616"/>
        <dbReference type="ChEBI" id="CHEBI:58069"/>
        <dbReference type="ChEBI" id="CHEBI:60377"/>
        <dbReference type="ChEBI" id="CHEBI:456216"/>
        <dbReference type="EC" id="2.7.4.25"/>
    </reaction>
</comment>
<dbReference type="AlphaFoldDB" id="A0A1I6HST7"/>
<dbReference type="GO" id="GO:0036431">
    <property type="term" value="F:dCMP kinase activity"/>
    <property type="evidence" value="ECO:0007669"/>
    <property type="project" value="InterPro"/>
</dbReference>
<evidence type="ECO:0000256" key="5">
    <source>
        <dbReference type="ARBA" id="ARBA00022741"/>
    </source>
</evidence>
<evidence type="ECO:0000256" key="1">
    <source>
        <dbReference type="ARBA" id="ARBA00004496"/>
    </source>
</evidence>
<dbReference type="GO" id="GO:0005737">
    <property type="term" value="C:cytoplasm"/>
    <property type="evidence" value="ECO:0007669"/>
    <property type="project" value="UniProtKB-SubCell"/>
</dbReference>
<dbReference type="InterPro" id="IPR027417">
    <property type="entry name" value="P-loop_NTPase"/>
</dbReference>
<dbReference type="Proteomes" id="UP000198531">
    <property type="component" value="Unassembled WGS sequence"/>
</dbReference>
<evidence type="ECO:0000256" key="9">
    <source>
        <dbReference type="ARBA" id="ARBA00048478"/>
    </source>
</evidence>
<dbReference type="InterPro" id="IPR011994">
    <property type="entry name" value="Cytidylate_kinase_dom"/>
</dbReference>
<dbReference type="GO" id="GO:0036430">
    <property type="term" value="F:CMP kinase activity"/>
    <property type="evidence" value="ECO:0007669"/>
    <property type="project" value="RHEA"/>
</dbReference>
<dbReference type="EMBL" id="FOYT01000002">
    <property type="protein sequence ID" value="SFR57516.1"/>
    <property type="molecule type" value="Genomic_DNA"/>
</dbReference>
<dbReference type="GO" id="GO:0005524">
    <property type="term" value="F:ATP binding"/>
    <property type="evidence" value="ECO:0007669"/>
    <property type="project" value="UniProtKB-UniRule"/>
</dbReference>
<dbReference type="InterPro" id="IPR011892">
    <property type="entry name" value="Cyt_kin_arch"/>
</dbReference>
<evidence type="ECO:0000313" key="12">
    <source>
        <dbReference type="Proteomes" id="UP000198531"/>
    </source>
</evidence>
<sequence length="204" mass="22651">MMEEDAAAGRSVDSNLFITVSGPPGCGATTLCEGLSRSLDCGYVSGGDIFRELAEERGMSLSQLIAKADESDEIDRALDRRLRTIAEQWGTANKAFVLESRLAGWLAGNRADLRIWLDAPEEVRVERTADREEMGAEMRVREVSEAGRYESYYGIDVSDQSFYDLRVNTARWSPEALLEIVLTAVEEYDAEVDEGAFHTPDVEL</sequence>
<keyword evidence="6 10" id="KW-0418">Kinase</keyword>
<evidence type="ECO:0000256" key="10">
    <source>
        <dbReference type="HAMAP-Rule" id="MF_00239"/>
    </source>
</evidence>
<dbReference type="OrthoDB" id="31096at2157"/>
<dbReference type="HAMAP" id="MF_00239">
    <property type="entry name" value="Cytidyl_kinase_type2"/>
    <property type="match status" value="1"/>
</dbReference>
<dbReference type="NCBIfam" id="TIGR02173">
    <property type="entry name" value="cyt_kin_arch"/>
    <property type="match status" value="1"/>
</dbReference>
<keyword evidence="3 10" id="KW-0963">Cytoplasm</keyword>
<feature type="binding site" evidence="10">
    <location>
        <begin position="22"/>
        <end position="30"/>
    </location>
    <ligand>
        <name>ATP</name>
        <dbReference type="ChEBI" id="CHEBI:30616"/>
    </ligand>
</feature>
<comment type="subcellular location">
    <subcellularLocation>
        <location evidence="1 10">Cytoplasm</location>
    </subcellularLocation>
</comment>
<keyword evidence="5 10" id="KW-0547">Nucleotide-binding</keyword>
<evidence type="ECO:0000256" key="7">
    <source>
        <dbReference type="ARBA" id="ARBA00022840"/>
    </source>
</evidence>
<accession>A0A1I6HST7</accession>
<dbReference type="SUPFAM" id="SSF52540">
    <property type="entry name" value="P-loop containing nucleoside triphosphate hydrolases"/>
    <property type="match status" value="1"/>
</dbReference>
<keyword evidence="4 10" id="KW-0808">Transferase</keyword>
<protein>
    <recommendedName>
        <fullName evidence="10">Cytidylate kinase</fullName>
        <shortName evidence="10">CK</shortName>
        <ecNumber evidence="10">2.7.4.25</ecNumber>
    </recommendedName>
    <alternativeName>
        <fullName evidence="10">Cytidine monophosphate kinase</fullName>
        <shortName evidence="10">CMP kinase</shortName>
    </alternativeName>
</protein>
<dbReference type="STRING" id="553469.SAMN04487947_2448"/>
<dbReference type="RefSeq" id="WP_089807985.1">
    <property type="nucleotide sequence ID" value="NZ_FOYT01000002.1"/>
</dbReference>
<dbReference type="CDD" id="cd02020">
    <property type="entry name" value="CMPK"/>
    <property type="match status" value="1"/>
</dbReference>
<organism evidence="11 12">
    <name type="scientific">Halogeometricum rufum</name>
    <dbReference type="NCBI Taxonomy" id="553469"/>
    <lineage>
        <taxon>Archaea</taxon>
        <taxon>Methanobacteriati</taxon>
        <taxon>Methanobacteriota</taxon>
        <taxon>Stenosarchaea group</taxon>
        <taxon>Halobacteria</taxon>
        <taxon>Halobacteriales</taxon>
        <taxon>Haloferacaceae</taxon>
        <taxon>Halogeometricum</taxon>
    </lineage>
</organism>
<proteinExistence type="inferred from homology"/>
<evidence type="ECO:0000256" key="6">
    <source>
        <dbReference type="ARBA" id="ARBA00022777"/>
    </source>
</evidence>
<dbReference type="Pfam" id="PF13238">
    <property type="entry name" value="AAA_18"/>
    <property type="match status" value="1"/>
</dbReference>
<keyword evidence="7 10" id="KW-0067">ATP-binding</keyword>
<comment type="similarity">
    <text evidence="2 10">Belongs to the cytidylate kinase family. Type 2 subfamily.</text>
</comment>
<gene>
    <name evidence="10" type="primary">cmk</name>
    <name evidence="11" type="ORF">SAMN04487947_2448</name>
</gene>